<feature type="chain" id="PRO_5002751142" description="Glycosyl hydrolase family 95 N-terminal domain-containing protein" evidence="1">
    <location>
        <begin position="25"/>
        <end position="725"/>
    </location>
</feature>
<dbReference type="SUPFAM" id="SSF48208">
    <property type="entry name" value="Six-hairpin glycosidases"/>
    <property type="match status" value="1"/>
</dbReference>
<comment type="caution">
    <text evidence="2">The sequence shown here is derived from an EMBL/GenBank/DDBJ whole genome shotgun (WGS) entry which is preliminary data.</text>
</comment>
<feature type="signal peptide" evidence="1">
    <location>
        <begin position="1"/>
        <end position="24"/>
    </location>
</feature>
<keyword evidence="1" id="KW-0732">Signal</keyword>
<dbReference type="PROSITE" id="PS51257">
    <property type="entry name" value="PROKAR_LIPOPROTEIN"/>
    <property type="match status" value="1"/>
</dbReference>
<sequence>MRYITYTKNTMKKLFYSLLAVVLAACGSEKQAPIDREALVARNNPQVSSFDSLASLSVGNGEFAFTVDATGLQTFPSVYKKGVPLGTQSQWGWHSFGNPNKYKPEEYLKEHDFGRGHKEIYACQFKEDGRQKEASNWYRMNPHRLHLGIVGLELGDDVKTSDITDIAQTLDMWNGVINSHFTLKGNAFDVQTVCHPQMDMISASITSPARAGVKLHFPYPTGAHADDACNWDANNKHTTDIVFENAQSAVLKRTLDSTVYYVSLRWEGKASLKEKSANYFVLTPAEDKLAFSCKFTSAFPGTVFESEPAVYTSADTLPTFAETLAAGNSYWNNFWKNGAAVDFSHCTDPRAKELERRVVLSQYLLAIQSAGSVPPQETGLTYNSWFGKFHLEMIWWHQAWQALWGHPELLDRTLGWYETVEPVAREIARRQGFDGVRWMKMTDPSGTEAPSNVGSFLIWQQPHFIYLAELVYRANPSDEVIKKYNHLVQETAKFMYSFATYDEFHGRFILKGAIPAQETLRAATTINPPFELSYWHYAMNVAQQWRERAGEKRNLEWDEMIDKLSPLAYNEDCLYLAAENAVDTYKDIRFTSDHMAVLGSVGILPMNKLIRADYMKNTLHWVWDNWNWGKTWGWDYPMTAMNATRLGEPEKAVGALLMDKRTNTYLLNGHNYQDGRLRCYLPGNGGLLTAVALMCAGWDGCEMKNPGFPQDGTWDVRWEGLKPMP</sequence>
<dbReference type="Gene3D" id="1.50.10.10">
    <property type="match status" value="1"/>
</dbReference>
<dbReference type="HOGENOM" id="CLU_024197_0_0_10"/>
<name>B0NLL0_BACSE</name>
<accession>B0NLL0</accession>
<dbReference type="EMBL" id="ABFZ02000014">
    <property type="protein sequence ID" value="EDS16664.1"/>
    <property type="molecule type" value="Genomic_DNA"/>
</dbReference>
<evidence type="ECO:0000313" key="3">
    <source>
        <dbReference type="Proteomes" id="UP000004713"/>
    </source>
</evidence>
<evidence type="ECO:0008006" key="4">
    <source>
        <dbReference type="Google" id="ProtNLM"/>
    </source>
</evidence>
<organism evidence="2 3">
    <name type="scientific">Bacteroides stercoris ATCC 43183</name>
    <dbReference type="NCBI Taxonomy" id="449673"/>
    <lineage>
        <taxon>Bacteria</taxon>
        <taxon>Pseudomonadati</taxon>
        <taxon>Bacteroidota</taxon>
        <taxon>Bacteroidia</taxon>
        <taxon>Bacteroidales</taxon>
        <taxon>Bacteroidaceae</taxon>
        <taxon>Bacteroides</taxon>
    </lineage>
</organism>
<reference evidence="2 3" key="2">
    <citation type="submission" date="2007-11" db="EMBL/GenBank/DDBJ databases">
        <authorList>
            <person name="Fulton L."/>
            <person name="Clifton S."/>
            <person name="Fulton B."/>
            <person name="Xu J."/>
            <person name="Minx P."/>
            <person name="Pepin K.H."/>
            <person name="Johnson M."/>
            <person name="Thiruvilangam P."/>
            <person name="Bhonagiri V."/>
            <person name="Nash W.E."/>
            <person name="Mardis E.R."/>
            <person name="Wilson R.K."/>
        </authorList>
    </citation>
    <scope>NUCLEOTIDE SEQUENCE [LARGE SCALE GENOMIC DNA]</scope>
    <source>
        <strain evidence="2 3">ATCC 43183</strain>
    </source>
</reference>
<protein>
    <recommendedName>
        <fullName evidence="4">Glycosyl hydrolase family 95 N-terminal domain-containing protein</fullName>
    </recommendedName>
</protein>
<dbReference type="InterPro" id="IPR008928">
    <property type="entry name" value="6-hairpin_glycosidase_sf"/>
</dbReference>
<evidence type="ECO:0000256" key="1">
    <source>
        <dbReference type="SAM" id="SignalP"/>
    </source>
</evidence>
<dbReference type="Proteomes" id="UP000004713">
    <property type="component" value="Unassembled WGS sequence"/>
</dbReference>
<dbReference type="AlphaFoldDB" id="B0NLL0"/>
<proteinExistence type="predicted"/>
<reference evidence="2 3" key="1">
    <citation type="submission" date="2007-11" db="EMBL/GenBank/DDBJ databases">
        <title>Draft genome sequence of Bacteroides stercoris(ATCC 43183).</title>
        <authorList>
            <person name="Sudarsanam P."/>
            <person name="Ley R."/>
            <person name="Guruge J."/>
            <person name="Turnbaugh P.J."/>
            <person name="Mahowald M."/>
            <person name="Liep D."/>
            <person name="Gordon J."/>
        </authorList>
    </citation>
    <scope>NUCLEOTIDE SEQUENCE [LARGE SCALE GENOMIC DNA]</scope>
    <source>
        <strain evidence="2 3">ATCC 43183</strain>
    </source>
</reference>
<gene>
    <name evidence="2" type="ORF">BACSTE_00339</name>
</gene>
<dbReference type="GO" id="GO:0005975">
    <property type="term" value="P:carbohydrate metabolic process"/>
    <property type="evidence" value="ECO:0007669"/>
    <property type="project" value="InterPro"/>
</dbReference>
<dbReference type="eggNOG" id="COG1554">
    <property type="taxonomic scope" value="Bacteria"/>
</dbReference>
<evidence type="ECO:0000313" key="2">
    <source>
        <dbReference type="EMBL" id="EDS16664.1"/>
    </source>
</evidence>
<dbReference type="InterPro" id="IPR012341">
    <property type="entry name" value="6hp_glycosidase-like_sf"/>
</dbReference>